<dbReference type="Proteomes" id="UP001500751">
    <property type="component" value="Unassembled WGS sequence"/>
</dbReference>
<proteinExistence type="predicted"/>
<gene>
    <name evidence="3" type="ORF">GCM10009839_07980</name>
</gene>
<protein>
    <submittedName>
        <fullName evidence="3">Uncharacterized protein</fullName>
    </submittedName>
</protein>
<evidence type="ECO:0000256" key="2">
    <source>
        <dbReference type="SAM" id="Phobius"/>
    </source>
</evidence>
<dbReference type="EMBL" id="BAAAQN010000003">
    <property type="protein sequence ID" value="GAA2015213.1"/>
    <property type="molecule type" value="Genomic_DNA"/>
</dbReference>
<organism evidence="3 4">
    <name type="scientific">Catenulispora yoronensis</name>
    <dbReference type="NCBI Taxonomy" id="450799"/>
    <lineage>
        <taxon>Bacteria</taxon>
        <taxon>Bacillati</taxon>
        <taxon>Actinomycetota</taxon>
        <taxon>Actinomycetes</taxon>
        <taxon>Catenulisporales</taxon>
        <taxon>Catenulisporaceae</taxon>
        <taxon>Catenulispora</taxon>
    </lineage>
</organism>
<keyword evidence="2" id="KW-0472">Membrane</keyword>
<reference evidence="4" key="1">
    <citation type="journal article" date="2019" name="Int. J. Syst. Evol. Microbiol.">
        <title>The Global Catalogue of Microorganisms (GCM) 10K type strain sequencing project: providing services to taxonomists for standard genome sequencing and annotation.</title>
        <authorList>
            <consortium name="The Broad Institute Genomics Platform"/>
            <consortium name="The Broad Institute Genome Sequencing Center for Infectious Disease"/>
            <person name="Wu L."/>
            <person name="Ma J."/>
        </authorList>
    </citation>
    <scope>NUCLEOTIDE SEQUENCE [LARGE SCALE GENOMIC DNA]</scope>
    <source>
        <strain evidence="4">JCM 16014</strain>
    </source>
</reference>
<comment type="caution">
    <text evidence="3">The sequence shown here is derived from an EMBL/GenBank/DDBJ whole genome shotgun (WGS) entry which is preliminary data.</text>
</comment>
<evidence type="ECO:0000313" key="3">
    <source>
        <dbReference type="EMBL" id="GAA2015213.1"/>
    </source>
</evidence>
<evidence type="ECO:0000256" key="1">
    <source>
        <dbReference type="SAM" id="MobiDB-lite"/>
    </source>
</evidence>
<feature type="region of interest" description="Disordered" evidence="1">
    <location>
        <begin position="1"/>
        <end position="37"/>
    </location>
</feature>
<sequence>MFDQAISAPESVPGSSLGSIPSSVTGSIPGSDPEATSRDASFWSLVAGTLRRTRTHPLSADWIPVLAAVALALAVSLGWKATW</sequence>
<feature type="transmembrane region" description="Helical" evidence="2">
    <location>
        <begin position="60"/>
        <end position="79"/>
    </location>
</feature>
<keyword evidence="4" id="KW-1185">Reference proteome</keyword>
<keyword evidence="2" id="KW-0812">Transmembrane</keyword>
<accession>A0ABP5F6I9</accession>
<name>A0ABP5F6I9_9ACTN</name>
<keyword evidence="2" id="KW-1133">Transmembrane helix</keyword>
<feature type="compositionally biased region" description="Polar residues" evidence="1">
    <location>
        <begin position="13"/>
        <end position="28"/>
    </location>
</feature>
<evidence type="ECO:0000313" key="4">
    <source>
        <dbReference type="Proteomes" id="UP001500751"/>
    </source>
</evidence>